<name>A0A0F9CY52_9ZZZZ</name>
<reference evidence="1" key="1">
    <citation type="journal article" date="2015" name="Nature">
        <title>Complex archaea that bridge the gap between prokaryotes and eukaryotes.</title>
        <authorList>
            <person name="Spang A."/>
            <person name="Saw J.H."/>
            <person name="Jorgensen S.L."/>
            <person name="Zaremba-Niedzwiedzka K."/>
            <person name="Martijn J."/>
            <person name="Lind A.E."/>
            <person name="van Eijk R."/>
            <person name="Schleper C."/>
            <person name="Guy L."/>
            <person name="Ettema T.J."/>
        </authorList>
    </citation>
    <scope>NUCLEOTIDE SEQUENCE</scope>
</reference>
<gene>
    <name evidence="1" type="ORF">LCGC14_2267140</name>
</gene>
<protein>
    <submittedName>
        <fullName evidence="1">Uncharacterized protein</fullName>
    </submittedName>
</protein>
<comment type="caution">
    <text evidence="1">The sequence shown here is derived from an EMBL/GenBank/DDBJ whole genome shotgun (WGS) entry which is preliminary data.</text>
</comment>
<sequence length="68" mass="8280">MTEKEEICGNCLYLRDTLVSTQLVIDSIWKVLIKPKGFRFKILKWLCPELREIARILREDYYWKDTKE</sequence>
<proteinExistence type="predicted"/>
<evidence type="ECO:0000313" key="1">
    <source>
        <dbReference type="EMBL" id="KKL54268.1"/>
    </source>
</evidence>
<organism evidence="1">
    <name type="scientific">marine sediment metagenome</name>
    <dbReference type="NCBI Taxonomy" id="412755"/>
    <lineage>
        <taxon>unclassified sequences</taxon>
        <taxon>metagenomes</taxon>
        <taxon>ecological metagenomes</taxon>
    </lineage>
</organism>
<dbReference type="EMBL" id="LAZR01031260">
    <property type="protein sequence ID" value="KKL54268.1"/>
    <property type="molecule type" value="Genomic_DNA"/>
</dbReference>
<dbReference type="AlphaFoldDB" id="A0A0F9CY52"/>
<accession>A0A0F9CY52</accession>